<dbReference type="AlphaFoldDB" id="A0A3B3U2J6"/>
<keyword evidence="1" id="KW-0732">Signal</keyword>
<dbReference type="Proteomes" id="UP000261500">
    <property type="component" value="Unplaced"/>
</dbReference>
<sequence>MKLLAVFLLVFSMVALTSGKNDLKPHTHLDLNSESICLLSDQVGSISCPFGWTLINNRCFQYVANNMTWAEAERNCLTLGANLASVHNSNEYNQIQTLIFTASHESKEVWIGGSNAQEDNIWLWSDGSPMSYTNWCRGQPDNTRGMQRCLQMNYSGTRKYHTCDFSVDKMTPG</sequence>
<dbReference type="InterPro" id="IPR016187">
    <property type="entry name" value="CTDL_fold"/>
</dbReference>
<dbReference type="Gene3D" id="3.10.100.10">
    <property type="entry name" value="Mannose-Binding Protein A, subunit A"/>
    <property type="match status" value="1"/>
</dbReference>
<dbReference type="InterPro" id="IPR050111">
    <property type="entry name" value="C-type_lectin/snaclec_domain"/>
</dbReference>
<dbReference type="CDD" id="cd00037">
    <property type="entry name" value="CLECT"/>
    <property type="match status" value="1"/>
</dbReference>
<dbReference type="SMART" id="SM00034">
    <property type="entry name" value="CLECT"/>
    <property type="match status" value="1"/>
</dbReference>
<dbReference type="InterPro" id="IPR001304">
    <property type="entry name" value="C-type_lectin-like"/>
</dbReference>
<protein>
    <recommendedName>
        <fullName evidence="2">C-type lectin domain-containing protein</fullName>
    </recommendedName>
</protein>
<evidence type="ECO:0000313" key="4">
    <source>
        <dbReference type="Proteomes" id="UP000261500"/>
    </source>
</evidence>
<reference evidence="3" key="2">
    <citation type="submission" date="2025-09" db="UniProtKB">
        <authorList>
            <consortium name="Ensembl"/>
        </authorList>
    </citation>
    <scope>IDENTIFICATION</scope>
</reference>
<reference evidence="3" key="1">
    <citation type="submission" date="2025-08" db="UniProtKB">
        <authorList>
            <consortium name="Ensembl"/>
        </authorList>
    </citation>
    <scope>IDENTIFICATION</scope>
</reference>
<dbReference type="PROSITE" id="PS50041">
    <property type="entry name" value="C_TYPE_LECTIN_2"/>
    <property type="match status" value="1"/>
</dbReference>
<feature type="domain" description="C-type lectin" evidence="2">
    <location>
        <begin position="55"/>
        <end position="164"/>
    </location>
</feature>
<dbReference type="InterPro" id="IPR016186">
    <property type="entry name" value="C-type_lectin-like/link_sf"/>
</dbReference>
<name>A0A3B3U2J6_9TELE</name>
<keyword evidence="4" id="KW-1185">Reference proteome</keyword>
<organism evidence="3 4">
    <name type="scientific">Poecilia latipinna</name>
    <name type="common">sailfin molly</name>
    <dbReference type="NCBI Taxonomy" id="48699"/>
    <lineage>
        <taxon>Eukaryota</taxon>
        <taxon>Metazoa</taxon>
        <taxon>Chordata</taxon>
        <taxon>Craniata</taxon>
        <taxon>Vertebrata</taxon>
        <taxon>Euteleostomi</taxon>
        <taxon>Actinopterygii</taxon>
        <taxon>Neopterygii</taxon>
        <taxon>Teleostei</taxon>
        <taxon>Neoteleostei</taxon>
        <taxon>Acanthomorphata</taxon>
        <taxon>Ovalentaria</taxon>
        <taxon>Atherinomorphae</taxon>
        <taxon>Cyprinodontiformes</taxon>
        <taxon>Poeciliidae</taxon>
        <taxon>Poeciliinae</taxon>
        <taxon>Poecilia</taxon>
    </lineage>
</organism>
<dbReference type="SUPFAM" id="SSF56436">
    <property type="entry name" value="C-type lectin-like"/>
    <property type="match status" value="1"/>
</dbReference>
<evidence type="ECO:0000256" key="1">
    <source>
        <dbReference type="SAM" id="SignalP"/>
    </source>
</evidence>
<feature type="chain" id="PRO_5017351831" description="C-type lectin domain-containing protein" evidence="1">
    <location>
        <begin position="20"/>
        <end position="173"/>
    </location>
</feature>
<evidence type="ECO:0000259" key="2">
    <source>
        <dbReference type="PROSITE" id="PS50041"/>
    </source>
</evidence>
<feature type="signal peptide" evidence="1">
    <location>
        <begin position="1"/>
        <end position="19"/>
    </location>
</feature>
<accession>A0A3B3U2J6</accession>
<proteinExistence type="predicted"/>
<evidence type="ECO:0000313" key="3">
    <source>
        <dbReference type="Ensembl" id="ENSPLAP00000006874.1"/>
    </source>
</evidence>
<dbReference type="Pfam" id="PF00059">
    <property type="entry name" value="Lectin_C"/>
    <property type="match status" value="1"/>
</dbReference>
<dbReference type="Ensembl" id="ENSPLAT00000005516.1">
    <property type="protein sequence ID" value="ENSPLAP00000006874.1"/>
    <property type="gene ID" value="ENSPLAG00000009110.1"/>
</dbReference>
<dbReference type="STRING" id="48699.ENSPLAP00000006874"/>
<dbReference type="PANTHER" id="PTHR22803">
    <property type="entry name" value="MANNOSE, PHOSPHOLIPASE, LECTIN RECEPTOR RELATED"/>
    <property type="match status" value="1"/>
</dbReference>
<dbReference type="GeneTree" id="ENSGT00940000161814"/>